<evidence type="ECO:0000313" key="10">
    <source>
        <dbReference type="EMBL" id="CEM26404.1"/>
    </source>
</evidence>
<accession>A0A0G4GC29</accession>
<feature type="compositionally biased region" description="Basic and acidic residues" evidence="6">
    <location>
        <begin position="684"/>
        <end position="717"/>
    </location>
</feature>
<evidence type="ECO:0000256" key="7">
    <source>
        <dbReference type="SAM" id="Phobius"/>
    </source>
</evidence>
<dbReference type="Gene3D" id="3.30.40.10">
    <property type="entry name" value="Zinc/RING finger domain, C3HC4 (zinc finger)"/>
    <property type="match status" value="1"/>
</dbReference>
<feature type="compositionally biased region" description="Basic and acidic residues" evidence="6">
    <location>
        <begin position="663"/>
        <end position="674"/>
    </location>
</feature>
<feature type="domain" description="RRM" evidence="9">
    <location>
        <begin position="166"/>
        <end position="288"/>
    </location>
</feature>
<feature type="compositionally biased region" description="Basic and acidic residues" evidence="6">
    <location>
        <begin position="453"/>
        <end position="488"/>
    </location>
</feature>
<dbReference type="InterPro" id="IPR035979">
    <property type="entry name" value="RBD_domain_sf"/>
</dbReference>
<dbReference type="SUPFAM" id="SSF54928">
    <property type="entry name" value="RNA-binding domain, RBD"/>
    <property type="match status" value="1"/>
</dbReference>
<dbReference type="Gene3D" id="3.30.70.330">
    <property type="match status" value="1"/>
</dbReference>
<dbReference type="SUPFAM" id="SSF57850">
    <property type="entry name" value="RING/U-box"/>
    <property type="match status" value="1"/>
</dbReference>
<evidence type="ECO:0008006" key="11">
    <source>
        <dbReference type="Google" id="ProtNLM"/>
    </source>
</evidence>
<keyword evidence="7" id="KW-0812">Transmembrane</keyword>
<dbReference type="SMART" id="SM00184">
    <property type="entry name" value="RING"/>
    <property type="match status" value="1"/>
</dbReference>
<keyword evidence="7" id="KW-1133">Transmembrane helix</keyword>
<dbReference type="InterPro" id="IPR000504">
    <property type="entry name" value="RRM_dom"/>
</dbReference>
<feature type="transmembrane region" description="Helical" evidence="7">
    <location>
        <begin position="588"/>
        <end position="611"/>
    </location>
</feature>
<protein>
    <recommendedName>
        <fullName evidence="11">RING-type domain-containing protein</fullName>
    </recommendedName>
</protein>
<organism evidence="10">
    <name type="scientific">Chromera velia CCMP2878</name>
    <dbReference type="NCBI Taxonomy" id="1169474"/>
    <lineage>
        <taxon>Eukaryota</taxon>
        <taxon>Sar</taxon>
        <taxon>Alveolata</taxon>
        <taxon>Colpodellida</taxon>
        <taxon>Chromeraceae</taxon>
        <taxon>Chromera</taxon>
    </lineage>
</organism>
<dbReference type="InterPro" id="IPR018957">
    <property type="entry name" value="Znf_C3HC4_RING-type"/>
</dbReference>
<keyword evidence="5" id="KW-0694">RNA-binding</keyword>
<dbReference type="EMBL" id="CDMZ01001056">
    <property type="protein sequence ID" value="CEM26404.1"/>
    <property type="molecule type" value="Genomic_DNA"/>
</dbReference>
<dbReference type="InterPro" id="IPR013083">
    <property type="entry name" value="Znf_RING/FYVE/PHD"/>
</dbReference>
<dbReference type="PROSITE" id="PS50089">
    <property type="entry name" value="ZF_RING_2"/>
    <property type="match status" value="1"/>
</dbReference>
<feature type="compositionally biased region" description="Low complexity" evidence="6">
    <location>
        <begin position="331"/>
        <end position="344"/>
    </location>
</feature>
<feature type="compositionally biased region" description="Low complexity" evidence="6">
    <location>
        <begin position="414"/>
        <end position="428"/>
    </location>
</feature>
<dbReference type="PROSITE" id="PS50102">
    <property type="entry name" value="RRM"/>
    <property type="match status" value="1"/>
</dbReference>
<keyword evidence="1" id="KW-0479">Metal-binding</keyword>
<keyword evidence="2 4" id="KW-0863">Zinc-finger</keyword>
<evidence type="ECO:0000259" key="9">
    <source>
        <dbReference type="PROSITE" id="PS50102"/>
    </source>
</evidence>
<evidence type="ECO:0000256" key="3">
    <source>
        <dbReference type="ARBA" id="ARBA00022833"/>
    </source>
</evidence>
<evidence type="ECO:0000256" key="5">
    <source>
        <dbReference type="PROSITE-ProRule" id="PRU00176"/>
    </source>
</evidence>
<keyword evidence="7" id="KW-0472">Membrane</keyword>
<dbReference type="VEuPathDB" id="CryptoDB:Cvel_21129"/>
<feature type="region of interest" description="Disordered" evidence="6">
    <location>
        <begin position="662"/>
        <end position="717"/>
    </location>
</feature>
<dbReference type="GO" id="GO:0003723">
    <property type="term" value="F:RNA binding"/>
    <property type="evidence" value="ECO:0007669"/>
    <property type="project" value="UniProtKB-UniRule"/>
</dbReference>
<keyword evidence="3" id="KW-0862">Zinc</keyword>
<dbReference type="InterPro" id="IPR001841">
    <property type="entry name" value="Znf_RING"/>
</dbReference>
<evidence type="ECO:0000256" key="4">
    <source>
        <dbReference type="PROSITE-ProRule" id="PRU00175"/>
    </source>
</evidence>
<dbReference type="Pfam" id="PF00097">
    <property type="entry name" value="zf-C3HC4"/>
    <property type="match status" value="1"/>
</dbReference>
<feature type="transmembrane region" description="Helical" evidence="7">
    <location>
        <begin position="623"/>
        <end position="644"/>
    </location>
</feature>
<dbReference type="InterPro" id="IPR012677">
    <property type="entry name" value="Nucleotide-bd_a/b_plait_sf"/>
</dbReference>
<feature type="transmembrane region" description="Helical" evidence="7">
    <location>
        <begin position="554"/>
        <end position="581"/>
    </location>
</feature>
<reference evidence="10" key="1">
    <citation type="submission" date="2014-11" db="EMBL/GenBank/DDBJ databases">
        <authorList>
            <person name="Otto D Thomas"/>
            <person name="Naeem Raeece"/>
        </authorList>
    </citation>
    <scope>NUCLEOTIDE SEQUENCE</scope>
</reference>
<dbReference type="SMART" id="SM00360">
    <property type="entry name" value="RRM"/>
    <property type="match status" value="1"/>
</dbReference>
<dbReference type="AlphaFoldDB" id="A0A0G4GC29"/>
<proteinExistence type="predicted"/>
<evidence type="ECO:0000256" key="1">
    <source>
        <dbReference type="ARBA" id="ARBA00022723"/>
    </source>
</evidence>
<feature type="region of interest" description="Disordered" evidence="6">
    <location>
        <begin position="318"/>
        <end position="488"/>
    </location>
</feature>
<evidence type="ECO:0000259" key="8">
    <source>
        <dbReference type="PROSITE" id="PS50089"/>
    </source>
</evidence>
<sequence>MDTLSSPPPPASFLRTVLIEGLPLHALDDKKLKQNLRSLLSQSFGPVSSFSSLPPAASTLLPTIKPVASWGAFSVSRVCGGNDGEGGNEGERRGKMLVTFDSVESARQAEEVGEIQFCGSRLFLSSRGPDDEILLAGGVLPKERLQQKAAPSALQPLPPDAFEMSHRVIVENLSASWRDSHLHSLFKGFGEIVLAKVVIHREGGGNCTSSAPPAFGASSSSSSSSISAGAGLAGEGEGVEKGVQGPVQRACGLVVFRYEASAAEAAEEMNGKKIPDWPHALRVFRSRQQELTLSSPPVTESPMASLLTKHLHLPMSNLRALVGGGGGQGGRPRSASASSASPNLSLPPLPAAGSHPEGEREKRGICATATSSNQLKERRGRKEKGRDGAGSTYTPLRAPLSSVYDQMKRAPTRTPTAEAPDASAASPDSHPPTPLLNCSASRPSSASSSFVEQKGRRGLREDSGAPDSFKRLDQQAGDGGEKQNSREECSLVGAGDDAECPICMEEVSNVEGLFWVKGQECRHQLCNVCFRSLKARGLHRCPLCRRSFFAPGALWYFGQLCRILFEWLLISASPILFPLFFSSVVGGLLGLALVLYCTSVGLLWASSFFIFVRSVFRFGVNALHIICLPAICVALYCLVVVRLVTSTLLFVLESLVSGVVGETGERGHEPRGETTESAALAAKDNTRREEGVSRPTSGERDRSGASDQGRSEQHRDH</sequence>
<feature type="compositionally biased region" description="Low complexity" evidence="6">
    <location>
        <begin position="439"/>
        <end position="449"/>
    </location>
</feature>
<evidence type="ECO:0000256" key="6">
    <source>
        <dbReference type="SAM" id="MobiDB-lite"/>
    </source>
</evidence>
<feature type="domain" description="RING-type" evidence="8">
    <location>
        <begin position="500"/>
        <end position="545"/>
    </location>
</feature>
<evidence type="ECO:0000256" key="2">
    <source>
        <dbReference type="ARBA" id="ARBA00022771"/>
    </source>
</evidence>
<name>A0A0G4GC29_9ALVE</name>
<dbReference type="GO" id="GO:0008270">
    <property type="term" value="F:zinc ion binding"/>
    <property type="evidence" value="ECO:0007669"/>
    <property type="project" value="UniProtKB-KW"/>
</dbReference>
<gene>
    <name evidence="10" type="ORF">Cvel_21129</name>
</gene>
<dbReference type="CDD" id="cd00590">
    <property type="entry name" value="RRM_SF"/>
    <property type="match status" value="1"/>
</dbReference>